<sequence length="74" mass="8182">MKYLVLAAVIAVVWALWRSGQRRPPPAAPRAGKRQPDAPEAMVRCARCGVHLPQSQALLEDGRSYCCDAHRRDG</sequence>
<dbReference type="KEGG" id="mela:C6568_11985"/>
<evidence type="ECO:0008006" key="3">
    <source>
        <dbReference type="Google" id="ProtNLM"/>
    </source>
</evidence>
<dbReference type="Proteomes" id="UP000237925">
    <property type="component" value="Chromosome"/>
</dbReference>
<dbReference type="NCBIfam" id="NF041023">
    <property type="entry name" value="PP0621_fam"/>
    <property type="match status" value="1"/>
</dbReference>
<accession>A0A2R3QDM9</accession>
<dbReference type="EMBL" id="CP027667">
    <property type="protein sequence ID" value="AVO49891.1"/>
    <property type="molecule type" value="Genomic_DNA"/>
</dbReference>
<organism evidence="1 2">
    <name type="scientific">Melaminivora suipulveris</name>
    <dbReference type="NCBI Taxonomy" id="2109913"/>
    <lineage>
        <taxon>Bacteria</taxon>
        <taxon>Pseudomonadati</taxon>
        <taxon>Pseudomonadota</taxon>
        <taxon>Betaproteobacteria</taxon>
        <taxon>Burkholderiales</taxon>
        <taxon>Comamonadaceae</taxon>
        <taxon>Melaminivora</taxon>
    </lineage>
</organism>
<dbReference type="InterPro" id="IPR049708">
    <property type="entry name" value="PP0621-like"/>
</dbReference>
<keyword evidence="2" id="KW-1185">Reference proteome</keyword>
<proteinExistence type="predicted"/>
<evidence type="ECO:0000313" key="1">
    <source>
        <dbReference type="EMBL" id="AVO49891.1"/>
    </source>
</evidence>
<dbReference type="OrthoDB" id="9814432at2"/>
<name>A0A2R3QDM9_9BURK</name>
<gene>
    <name evidence="1" type="ORF">C6568_11985</name>
</gene>
<reference evidence="1 2" key="1">
    <citation type="submission" date="2018-03" db="EMBL/GenBank/DDBJ databases">
        <title>Genome sequencing of Melaminivora sp.</title>
        <authorList>
            <person name="Kim S.-J."/>
            <person name="Heo J."/>
            <person name="Ahn J.-H."/>
            <person name="Kwon S.-W."/>
        </authorList>
    </citation>
    <scope>NUCLEOTIDE SEQUENCE [LARGE SCALE GENOMIC DNA]</scope>
    <source>
        <strain evidence="1 2">SC2-9</strain>
    </source>
</reference>
<dbReference type="AlphaFoldDB" id="A0A2R3QDM9"/>
<evidence type="ECO:0000313" key="2">
    <source>
        <dbReference type="Proteomes" id="UP000237925"/>
    </source>
</evidence>
<protein>
    <recommendedName>
        <fullName evidence="3">Preprotein translocase subunit YajC</fullName>
    </recommendedName>
</protein>